<feature type="compositionally biased region" description="Polar residues" evidence="2">
    <location>
        <begin position="58"/>
        <end position="81"/>
    </location>
</feature>
<dbReference type="SUPFAM" id="SSF57701">
    <property type="entry name" value="Zn2/Cys6 DNA-binding domain"/>
    <property type="match status" value="1"/>
</dbReference>
<comment type="caution">
    <text evidence="4">The sequence shown here is derived from an EMBL/GenBank/DDBJ whole genome shotgun (WGS) entry which is preliminary data.</text>
</comment>
<dbReference type="OrthoDB" id="5350673at2759"/>
<feature type="region of interest" description="Disordered" evidence="2">
    <location>
        <begin position="58"/>
        <end position="98"/>
    </location>
</feature>
<organism evidence="4 5">
    <name type="scientific">Periconia digitata</name>
    <dbReference type="NCBI Taxonomy" id="1303443"/>
    <lineage>
        <taxon>Eukaryota</taxon>
        <taxon>Fungi</taxon>
        <taxon>Dikarya</taxon>
        <taxon>Ascomycota</taxon>
        <taxon>Pezizomycotina</taxon>
        <taxon>Dothideomycetes</taxon>
        <taxon>Pleosporomycetidae</taxon>
        <taxon>Pleosporales</taxon>
        <taxon>Massarineae</taxon>
        <taxon>Periconiaceae</taxon>
        <taxon>Periconia</taxon>
    </lineage>
</organism>
<dbReference type="PROSITE" id="PS50048">
    <property type="entry name" value="ZN2_CY6_FUNGAL_2"/>
    <property type="match status" value="1"/>
</dbReference>
<feature type="domain" description="Zn(2)-C6 fungal-type" evidence="3">
    <location>
        <begin position="15"/>
        <end position="45"/>
    </location>
</feature>
<evidence type="ECO:0000313" key="4">
    <source>
        <dbReference type="EMBL" id="CAI6248142.1"/>
    </source>
</evidence>
<protein>
    <recommendedName>
        <fullName evidence="3">Zn(2)-C6 fungal-type domain-containing protein</fullName>
    </recommendedName>
</protein>
<dbReference type="InterPro" id="IPR052400">
    <property type="entry name" value="Zn2-C6_fungal_TF"/>
</dbReference>
<dbReference type="Proteomes" id="UP001152607">
    <property type="component" value="Unassembled WGS sequence"/>
</dbReference>
<dbReference type="InterPro" id="IPR021858">
    <property type="entry name" value="Fun_TF"/>
</dbReference>
<name>A0A9W4XDG9_9PLEO</name>
<dbReference type="Gene3D" id="4.10.240.10">
    <property type="entry name" value="Zn(2)-C6 fungal-type DNA-binding domain"/>
    <property type="match status" value="1"/>
</dbReference>
<dbReference type="AlphaFoldDB" id="A0A9W4XDG9"/>
<dbReference type="SMART" id="SM00066">
    <property type="entry name" value="GAL4"/>
    <property type="match status" value="1"/>
</dbReference>
<keyword evidence="5" id="KW-1185">Reference proteome</keyword>
<dbReference type="Pfam" id="PF00172">
    <property type="entry name" value="Zn_clus"/>
    <property type="match status" value="1"/>
</dbReference>
<evidence type="ECO:0000313" key="5">
    <source>
        <dbReference type="Proteomes" id="UP001152607"/>
    </source>
</evidence>
<evidence type="ECO:0000259" key="3">
    <source>
        <dbReference type="PROSITE" id="PS50048"/>
    </source>
</evidence>
<dbReference type="GO" id="GO:0008270">
    <property type="term" value="F:zinc ion binding"/>
    <property type="evidence" value="ECO:0007669"/>
    <property type="project" value="InterPro"/>
</dbReference>
<dbReference type="Pfam" id="PF11951">
    <property type="entry name" value="Fungal_trans_2"/>
    <property type="match status" value="1"/>
</dbReference>
<accession>A0A9W4XDG9</accession>
<sequence>MTTATRKTHNKTRLGCANCKKRRIKCDCKHPICSNCEKRGHDCSFLLLAPSSQLSVKSVTSPRRTASPESLQQIDSAPHITSPSLRSPRPPSSGLPPHLRCDDVWRDAREKLSPSLQDLLYHFEYTTALTLASQDPAKEAWQIAVPQLAARHDFLTHHILAIASLHLGRLHVRGDERSAMMNLSASQMNKALSRYRPALENINAENASALFAGATLTAVYLFRQSTVEIDELRASISVKTKTSHTTAAVSKKMLESILRTIYGLRGPLAVLIPGFQYVLQGQMGPVLDRNWWPHPSTFPSTEQAIDEDRRLARIEELWTESKSETEPFSEALAAALLYLREAYALVSVLAQPDTEYPSHTSICYSYDSETETNLKDRGAIFFWATKIPREFLVLLEQKNRDALVIVAHYAVLPGRVRNTWWLEGLGSNMVIAVAMALGRDNWHLIEWPVKVLNVDLENAFTAKPDKLEGNLGEVPMEII</sequence>
<evidence type="ECO:0000256" key="2">
    <source>
        <dbReference type="SAM" id="MobiDB-lite"/>
    </source>
</evidence>
<dbReference type="InterPro" id="IPR001138">
    <property type="entry name" value="Zn2Cys6_DnaBD"/>
</dbReference>
<evidence type="ECO:0000256" key="1">
    <source>
        <dbReference type="ARBA" id="ARBA00023242"/>
    </source>
</evidence>
<dbReference type="CDD" id="cd00067">
    <property type="entry name" value="GAL4"/>
    <property type="match status" value="1"/>
</dbReference>
<dbReference type="PANTHER" id="PTHR47657:SF7">
    <property type="entry name" value="STEROL REGULATORY ELEMENT-BINDING PROTEIN ECM22"/>
    <property type="match status" value="1"/>
</dbReference>
<dbReference type="EMBL" id="CAOQHR010000001">
    <property type="protein sequence ID" value="CAI6248142.1"/>
    <property type="molecule type" value="Genomic_DNA"/>
</dbReference>
<dbReference type="InterPro" id="IPR036864">
    <property type="entry name" value="Zn2-C6_fun-type_DNA-bd_sf"/>
</dbReference>
<keyword evidence="1" id="KW-0539">Nucleus</keyword>
<reference evidence="4" key="1">
    <citation type="submission" date="2023-01" db="EMBL/GenBank/DDBJ databases">
        <authorList>
            <person name="Van Ghelder C."/>
            <person name="Rancurel C."/>
        </authorList>
    </citation>
    <scope>NUCLEOTIDE SEQUENCE</scope>
    <source>
        <strain evidence="4">CNCM I-4278</strain>
    </source>
</reference>
<gene>
    <name evidence="4" type="ORF">PDIGIT_LOCUS857</name>
</gene>
<proteinExistence type="predicted"/>
<dbReference type="PANTHER" id="PTHR47657">
    <property type="entry name" value="STEROL REGULATORY ELEMENT-BINDING PROTEIN ECM22"/>
    <property type="match status" value="1"/>
</dbReference>
<dbReference type="PROSITE" id="PS00463">
    <property type="entry name" value="ZN2_CY6_FUNGAL_1"/>
    <property type="match status" value="1"/>
</dbReference>
<dbReference type="GO" id="GO:0000981">
    <property type="term" value="F:DNA-binding transcription factor activity, RNA polymerase II-specific"/>
    <property type="evidence" value="ECO:0007669"/>
    <property type="project" value="InterPro"/>
</dbReference>